<protein>
    <submittedName>
        <fullName evidence="1">Uncharacterized protein</fullName>
    </submittedName>
</protein>
<name>A0A7R9I7L0_9NEOP</name>
<dbReference type="AlphaFoldDB" id="A0A7R9I7L0"/>
<gene>
    <name evidence="1" type="ORF">TBIB3V08_LOCUS10635</name>
</gene>
<sequence>MCGASRGRERTLTKAPNQEFIDEWKHIKLSKSLLPKLHSIFSSALDCNFVVLQDEKNKTCGTSNKYELLDKVVVLGVEQIEDEMQIITKKEFEEFQKKLRETGKEANI</sequence>
<accession>A0A7R9I7L0</accession>
<organism evidence="1">
    <name type="scientific">Timema bartmani</name>
    <dbReference type="NCBI Taxonomy" id="61472"/>
    <lineage>
        <taxon>Eukaryota</taxon>
        <taxon>Metazoa</taxon>
        <taxon>Ecdysozoa</taxon>
        <taxon>Arthropoda</taxon>
        <taxon>Hexapoda</taxon>
        <taxon>Insecta</taxon>
        <taxon>Pterygota</taxon>
        <taxon>Neoptera</taxon>
        <taxon>Polyneoptera</taxon>
        <taxon>Phasmatodea</taxon>
        <taxon>Timematodea</taxon>
        <taxon>Timematoidea</taxon>
        <taxon>Timematidae</taxon>
        <taxon>Timema</taxon>
    </lineage>
</organism>
<evidence type="ECO:0000313" key="1">
    <source>
        <dbReference type="EMBL" id="CAD7448348.1"/>
    </source>
</evidence>
<dbReference type="EMBL" id="OD569876">
    <property type="protein sequence ID" value="CAD7448348.1"/>
    <property type="molecule type" value="Genomic_DNA"/>
</dbReference>
<reference evidence="1" key="1">
    <citation type="submission" date="2020-11" db="EMBL/GenBank/DDBJ databases">
        <authorList>
            <person name="Tran Van P."/>
        </authorList>
    </citation>
    <scope>NUCLEOTIDE SEQUENCE</scope>
</reference>
<proteinExistence type="predicted"/>